<evidence type="ECO:0000256" key="3">
    <source>
        <dbReference type="ARBA" id="ARBA00022741"/>
    </source>
</evidence>
<dbReference type="EMBL" id="JASWJB010000151">
    <property type="protein sequence ID" value="KAK2594887.1"/>
    <property type="molecule type" value="Genomic_DNA"/>
</dbReference>
<dbReference type="InterPro" id="IPR025867">
    <property type="entry name" value="MnmE_helical"/>
</dbReference>
<dbReference type="Gene3D" id="3.40.50.300">
    <property type="entry name" value="P-loop containing nucleotide triphosphate hydrolases"/>
    <property type="match status" value="1"/>
</dbReference>
<keyword evidence="10" id="KW-1185">Reference proteome</keyword>
<feature type="domain" description="G" evidence="6">
    <location>
        <begin position="199"/>
        <end position="325"/>
    </location>
</feature>
<evidence type="ECO:0000256" key="5">
    <source>
        <dbReference type="SAM" id="MobiDB-lite"/>
    </source>
</evidence>
<protein>
    <submittedName>
        <fullName evidence="9">Mitochondrial splicing system protein</fullName>
    </submittedName>
</protein>
<dbReference type="NCBIfam" id="TIGR00231">
    <property type="entry name" value="small_GTP"/>
    <property type="match status" value="1"/>
</dbReference>
<dbReference type="GO" id="GO:0002098">
    <property type="term" value="P:tRNA wobble uridine modification"/>
    <property type="evidence" value="ECO:0007669"/>
    <property type="project" value="TreeGrafter"/>
</dbReference>
<dbReference type="Gene3D" id="1.20.120.430">
    <property type="entry name" value="tRNA modification GTPase MnmE domain 2"/>
    <property type="match status" value="1"/>
</dbReference>
<sequence>MAQRASQLLETPYMPCPQPKGEPALRPEANVLDSDALILYFPSPKTVTGEDVLELHVHGGPATVKAVLSAIPKCQTTTRTRYAEPGEFTKRAFIHNRLDLAQIESLSDTLDAETEQQRRAAVRGNSGALGRTYEDWREQLLQARGEIEALIDFSEDQHFDESQSELLQNVARQIAKILEGIHLHEMGGQRSELLRNGIRVALVGPPNVGKSSLMNIIVGREASIVSSEAGTTRDLVEASLDIRGYLCSFADTAGFRSRSGAEDEDIGAVEEEGIRRARKKAQESDIVVVLASVESNPSGEAFIHFDKETLALATNAQAALVVINKRDAVDDETFSSLLQQFRQLVRSEYPELAASSPVCTSCRADIAAGENGIQDVVDALVACFSGMTDVPPEMRDLLGVTERQRQLLAKCRHHLEDFMDEAQPAGEGVDADTVLAAEYLRYAANCLARITGKGEAGDVEDVLGVVFEK</sequence>
<feature type="region of interest" description="Disordered" evidence="5">
    <location>
        <begin position="1"/>
        <end position="22"/>
    </location>
</feature>
<dbReference type="InterPro" id="IPR027417">
    <property type="entry name" value="P-loop_NTPase"/>
</dbReference>
<dbReference type="CDD" id="cd04164">
    <property type="entry name" value="trmE"/>
    <property type="match status" value="1"/>
</dbReference>
<dbReference type="AlphaFoldDB" id="A0AAJ0CLL5"/>
<dbReference type="HAMAP" id="MF_00379">
    <property type="entry name" value="GTPase_MnmE"/>
    <property type="match status" value="1"/>
</dbReference>
<evidence type="ECO:0000313" key="10">
    <source>
        <dbReference type="Proteomes" id="UP001251528"/>
    </source>
</evidence>
<accession>A0AAJ0CLL5</accession>
<comment type="caution">
    <text evidence="9">The sequence shown here is derived from an EMBL/GenBank/DDBJ whole genome shotgun (WGS) entry which is preliminary data.</text>
</comment>
<dbReference type="InterPro" id="IPR027368">
    <property type="entry name" value="MnmE_dom2"/>
</dbReference>
<dbReference type="InterPro" id="IPR005225">
    <property type="entry name" value="Small_GTP-bd"/>
</dbReference>
<keyword evidence="3" id="KW-0547">Nucleotide-binding</keyword>
<dbReference type="InterPro" id="IPR006073">
    <property type="entry name" value="GTP-bd"/>
</dbReference>
<evidence type="ECO:0000256" key="1">
    <source>
        <dbReference type="ARBA" id="ARBA00011043"/>
    </source>
</evidence>
<dbReference type="InterPro" id="IPR004520">
    <property type="entry name" value="GTPase_MnmE"/>
</dbReference>
<evidence type="ECO:0000259" key="8">
    <source>
        <dbReference type="Pfam" id="PF12631"/>
    </source>
</evidence>
<dbReference type="GO" id="GO:0005525">
    <property type="term" value="F:GTP binding"/>
    <property type="evidence" value="ECO:0007669"/>
    <property type="project" value="UniProtKB-KW"/>
</dbReference>
<keyword evidence="2" id="KW-0819">tRNA processing</keyword>
<reference evidence="9" key="1">
    <citation type="submission" date="2023-06" db="EMBL/GenBank/DDBJ databases">
        <title>Conoideocrella luteorostrata (Hypocreales: Clavicipitaceae), a potential biocontrol fungus for elongate hemlock scale in United States Christmas tree production areas.</title>
        <authorList>
            <person name="Barrett H."/>
            <person name="Lovett B."/>
            <person name="Macias A.M."/>
            <person name="Stajich J.E."/>
            <person name="Kasson M.T."/>
        </authorList>
    </citation>
    <scope>NUCLEOTIDE SEQUENCE</scope>
    <source>
        <strain evidence="9">ARSEF 14590</strain>
    </source>
</reference>
<dbReference type="InterPro" id="IPR018948">
    <property type="entry name" value="GTP-bd_TrmE_N"/>
</dbReference>
<dbReference type="Gene3D" id="3.30.1360.120">
    <property type="entry name" value="Probable tRNA modification gtpase trme, domain 1"/>
    <property type="match status" value="1"/>
</dbReference>
<comment type="similarity">
    <text evidence="1">Belongs to the TRAFAC class TrmE-Era-EngA-EngB-Septin-like GTPase superfamily. TrmE GTPase family.</text>
</comment>
<proteinExistence type="inferred from homology"/>
<dbReference type="InterPro" id="IPR031168">
    <property type="entry name" value="G_TrmE"/>
</dbReference>
<organism evidence="9 10">
    <name type="scientific">Conoideocrella luteorostrata</name>
    <dbReference type="NCBI Taxonomy" id="1105319"/>
    <lineage>
        <taxon>Eukaryota</taxon>
        <taxon>Fungi</taxon>
        <taxon>Dikarya</taxon>
        <taxon>Ascomycota</taxon>
        <taxon>Pezizomycotina</taxon>
        <taxon>Sordariomycetes</taxon>
        <taxon>Hypocreomycetidae</taxon>
        <taxon>Hypocreales</taxon>
        <taxon>Clavicipitaceae</taxon>
        <taxon>Conoideocrella</taxon>
    </lineage>
</organism>
<dbReference type="InterPro" id="IPR027266">
    <property type="entry name" value="TrmE/GcvT-like"/>
</dbReference>
<feature type="domain" description="MnmE helical" evidence="8">
    <location>
        <begin position="100"/>
        <end position="469"/>
    </location>
</feature>
<dbReference type="Pfam" id="PF10396">
    <property type="entry name" value="TrmE_N"/>
    <property type="match status" value="1"/>
</dbReference>
<evidence type="ECO:0000256" key="4">
    <source>
        <dbReference type="ARBA" id="ARBA00023134"/>
    </source>
</evidence>
<dbReference type="PANTHER" id="PTHR42714:SF2">
    <property type="entry name" value="TRNA MODIFICATION GTPASE GTPBP3, MITOCHONDRIAL"/>
    <property type="match status" value="1"/>
</dbReference>
<keyword evidence="4" id="KW-0342">GTP-binding</keyword>
<dbReference type="Pfam" id="PF12631">
    <property type="entry name" value="MnmE_helical"/>
    <property type="match status" value="1"/>
</dbReference>
<name>A0AAJ0CLL5_9HYPO</name>
<evidence type="ECO:0000256" key="2">
    <source>
        <dbReference type="ARBA" id="ARBA00022694"/>
    </source>
</evidence>
<dbReference type="PANTHER" id="PTHR42714">
    <property type="entry name" value="TRNA MODIFICATION GTPASE GTPBP3"/>
    <property type="match status" value="1"/>
</dbReference>
<evidence type="ECO:0000259" key="6">
    <source>
        <dbReference type="Pfam" id="PF01926"/>
    </source>
</evidence>
<dbReference type="Proteomes" id="UP001251528">
    <property type="component" value="Unassembled WGS sequence"/>
</dbReference>
<dbReference type="GO" id="GO:0003924">
    <property type="term" value="F:GTPase activity"/>
    <property type="evidence" value="ECO:0007669"/>
    <property type="project" value="InterPro"/>
</dbReference>
<evidence type="ECO:0000259" key="7">
    <source>
        <dbReference type="Pfam" id="PF10396"/>
    </source>
</evidence>
<dbReference type="CDD" id="cd14858">
    <property type="entry name" value="TrmE_N"/>
    <property type="match status" value="1"/>
</dbReference>
<gene>
    <name evidence="9" type="primary">MSS1</name>
    <name evidence="9" type="ORF">QQS21_007386</name>
</gene>
<evidence type="ECO:0000313" key="9">
    <source>
        <dbReference type="EMBL" id="KAK2594887.1"/>
    </source>
</evidence>
<dbReference type="GO" id="GO:0030488">
    <property type="term" value="P:tRNA methylation"/>
    <property type="evidence" value="ECO:0007669"/>
    <property type="project" value="TreeGrafter"/>
</dbReference>
<dbReference type="SUPFAM" id="SSF52540">
    <property type="entry name" value="P-loop containing nucleoside triphosphate hydrolases"/>
    <property type="match status" value="1"/>
</dbReference>
<dbReference type="Pfam" id="PF01926">
    <property type="entry name" value="MMR_HSR1"/>
    <property type="match status" value="1"/>
</dbReference>
<dbReference type="GO" id="GO:0005739">
    <property type="term" value="C:mitochondrion"/>
    <property type="evidence" value="ECO:0007669"/>
    <property type="project" value="TreeGrafter"/>
</dbReference>
<feature type="domain" description="GTP-binding protein TrmE N-terminal" evidence="7">
    <location>
        <begin position="28"/>
        <end position="97"/>
    </location>
</feature>